<feature type="coiled-coil region" evidence="1">
    <location>
        <begin position="100"/>
        <end position="134"/>
    </location>
</feature>
<dbReference type="Proteomes" id="UP001141552">
    <property type="component" value="Unassembled WGS sequence"/>
</dbReference>
<dbReference type="AlphaFoldDB" id="A0A9Q0J679"/>
<dbReference type="PANTHER" id="PTHR37740:SF1">
    <property type="entry name" value="OS02G0193500 PROTEIN"/>
    <property type="match status" value="1"/>
</dbReference>
<dbReference type="PANTHER" id="PTHR37740">
    <property type="entry name" value="OS02G0193500 PROTEIN"/>
    <property type="match status" value="1"/>
</dbReference>
<reference evidence="3" key="1">
    <citation type="submission" date="2022-02" db="EMBL/GenBank/DDBJ databases">
        <authorList>
            <person name="Henning P.M."/>
            <person name="McCubbin A.G."/>
            <person name="Shore J.S."/>
        </authorList>
    </citation>
    <scope>NUCLEOTIDE SEQUENCE</scope>
    <source>
        <strain evidence="3">F60SS</strain>
        <tissue evidence="3">Leaves</tissue>
    </source>
</reference>
<evidence type="ECO:0000256" key="2">
    <source>
        <dbReference type="SAM" id="MobiDB-lite"/>
    </source>
</evidence>
<feature type="compositionally biased region" description="Low complexity" evidence="2">
    <location>
        <begin position="71"/>
        <end position="84"/>
    </location>
</feature>
<keyword evidence="1" id="KW-0175">Coiled coil</keyword>
<gene>
    <name evidence="3" type="ORF">Tsubulata_008376</name>
</gene>
<evidence type="ECO:0000313" key="4">
    <source>
        <dbReference type="Proteomes" id="UP001141552"/>
    </source>
</evidence>
<evidence type="ECO:0000313" key="3">
    <source>
        <dbReference type="EMBL" id="KAJ4829948.1"/>
    </source>
</evidence>
<name>A0A9Q0J679_9ROSI</name>
<dbReference type="OrthoDB" id="1742859at2759"/>
<protein>
    <submittedName>
        <fullName evidence="3">Uncharacterized protein</fullName>
    </submittedName>
</protein>
<sequence>MLQDPRLMTSGEVLNSKSRKRKVANQRASVPDDRSIQGVQVPVSVRAGQKGSKRNLKTQGSPSFQQQPEWSNSDSLPDSSSSGSEYRALRRKYLLLEEESYALGAELKEVEDEVKTLEDEKIQLLDQLVVLEGLVDPSEPYFS</sequence>
<evidence type="ECO:0000256" key="1">
    <source>
        <dbReference type="SAM" id="Coils"/>
    </source>
</evidence>
<organism evidence="3 4">
    <name type="scientific">Turnera subulata</name>
    <dbReference type="NCBI Taxonomy" id="218843"/>
    <lineage>
        <taxon>Eukaryota</taxon>
        <taxon>Viridiplantae</taxon>
        <taxon>Streptophyta</taxon>
        <taxon>Embryophyta</taxon>
        <taxon>Tracheophyta</taxon>
        <taxon>Spermatophyta</taxon>
        <taxon>Magnoliopsida</taxon>
        <taxon>eudicotyledons</taxon>
        <taxon>Gunneridae</taxon>
        <taxon>Pentapetalae</taxon>
        <taxon>rosids</taxon>
        <taxon>fabids</taxon>
        <taxon>Malpighiales</taxon>
        <taxon>Passifloraceae</taxon>
        <taxon>Turnera</taxon>
    </lineage>
</organism>
<accession>A0A9Q0J679</accession>
<keyword evidence="4" id="KW-1185">Reference proteome</keyword>
<proteinExistence type="predicted"/>
<feature type="region of interest" description="Disordered" evidence="2">
    <location>
        <begin position="1"/>
        <end position="84"/>
    </location>
</feature>
<reference evidence="3" key="2">
    <citation type="journal article" date="2023" name="Plants (Basel)">
        <title>Annotation of the Turnera subulata (Passifloraceae) Draft Genome Reveals the S-Locus Evolved after the Divergence of Turneroideae from Passifloroideae in a Stepwise Manner.</title>
        <authorList>
            <person name="Henning P.M."/>
            <person name="Roalson E.H."/>
            <person name="Mir W."/>
            <person name="McCubbin A.G."/>
            <person name="Shore J.S."/>
        </authorList>
    </citation>
    <scope>NUCLEOTIDE SEQUENCE</scope>
    <source>
        <strain evidence="3">F60SS</strain>
    </source>
</reference>
<comment type="caution">
    <text evidence="3">The sequence shown here is derived from an EMBL/GenBank/DDBJ whole genome shotgun (WGS) entry which is preliminary data.</text>
</comment>
<dbReference type="EMBL" id="JAKUCV010005769">
    <property type="protein sequence ID" value="KAJ4829948.1"/>
    <property type="molecule type" value="Genomic_DNA"/>
</dbReference>
<feature type="compositionally biased region" description="Polar residues" evidence="2">
    <location>
        <begin position="57"/>
        <end position="70"/>
    </location>
</feature>